<evidence type="ECO:0000256" key="5">
    <source>
        <dbReference type="ARBA" id="ARBA00023136"/>
    </source>
</evidence>
<dbReference type="Pfam" id="PF09335">
    <property type="entry name" value="VTT_dom"/>
    <property type="match status" value="1"/>
</dbReference>
<name>F6D3E3_METPW</name>
<dbReference type="KEGG" id="mew:MSWAN_1724"/>
<keyword evidence="4 6" id="KW-1133">Transmembrane helix</keyword>
<dbReference type="AlphaFoldDB" id="F6D3E3"/>
<dbReference type="STRING" id="868131.MSWAN_1724"/>
<dbReference type="InterPro" id="IPR032816">
    <property type="entry name" value="VTT_dom"/>
</dbReference>
<reference evidence="8 9" key="1">
    <citation type="journal article" date="2014" name="Int. J. Syst. Evol. Microbiol.">
        <title>Methanobacterium paludis sp. nov. and a novel strain of Methanobacterium lacus isolated from northern peatlands.</title>
        <authorList>
            <person name="Cadillo-Quiroz H."/>
            <person name="Brauer S.L."/>
            <person name="Goodson N."/>
            <person name="Yavitt J.B."/>
            <person name="Zinder S.H."/>
        </authorList>
    </citation>
    <scope>NUCLEOTIDE SEQUENCE [LARGE SCALE GENOMIC DNA]</scope>
    <source>
        <strain evidence="9">DSM 25820 / JCM 18151 / SWAN1</strain>
    </source>
</reference>
<feature type="transmembrane region" description="Helical" evidence="6">
    <location>
        <begin position="6"/>
        <end position="26"/>
    </location>
</feature>
<feature type="transmembrane region" description="Helical" evidence="6">
    <location>
        <begin position="145"/>
        <end position="165"/>
    </location>
</feature>
<sequence length="207" mass="23284">MVSIVEFLSLFVINIISSLGYWGVFIGMTLESACIPLPSEIIMTFSGFVVWQGNTNMTLWGITLVGALGNLLGSLIAYFVGLKGGRPLLEKYGKYILITHKNLETADKWFDKYGYEAVLISRVLPGIRTFISLPAGITHMNLKKFTIYTFLGSLPWCFVLGYIGVQLGPRWDIISKYFHILDIIVIIALIGLIGYMIYKYKYKNSTI</sequence>
<dbReference type="InterPro" id="IPR051311">
    <property type="entry name" value="DedA_domain"/>
</dbReference>
<evidence type="ECO:0000256" key="4">
    <source>
        <dbReference type="ARBA" id="ARBA00022989"/>
    </source>
</evidence>
<evidence type="ECO:0000256" key="1">
    <source>
        <dbReference type="ARBA" id="ARBA00004651"/>
    </source>
</evidence>
<proteinExistence type="predicted"/>
<gene>
    <name evidence="8" type="ordered locus">MSWAN_1724</name>
</gene>
<evidence type="ECO:0000313" key="9">
    <source>
        <dbReference type="Proteomes" id="UP000009231"/>
    </source>
</evidence>
<dbReference type="PANTHER" id="PTHR42709:SF6">
    <property type="entry name" value="UNDECAPRENYL PHOSPHATE TRANSPORTER A"/>
    <property type="match status" value="1"/>
</dbReference>
<dbReference type="HOGENOM" id="CLU_044208_1_2_2"/>
<keyword evidence="2" id="KW-1003">Cell membrane</keyword>
<dbReference type="PANTHER" id="PTHR42709">
    <property type="entry name" value="ALKALINE PHOSPHATASE LIKE PROTEIN"/>
    <property type="match status" value="1"/>
</dbReference>
<feature type="domain" description="VTT" evidence="7">
    <location>
        <begin position="37"/>
        <end position="165"/>
    </location>
</feature>
<evidence type="ECO:0000256" key="6">
    <source>
        <dbReference type="SAM" id="Phobius"/>
    </source>
</evidence>
<comment type="subcellular location">
    <subcellularLocation>
        <location evidence="1">Cell membrane</location>
        <topology evidence="1">Multi-pass membrane protein</topology>
    </subcellularLocation>
</comment>
<feature type="transmembrane region" description="Helical" evidence="6">
    <location>
        <begin position="177"/>
        <end position="198"/>
    </location>
</feature>
<dbReference type="eggNOG" id="arCOG03117">
    <property type="taxonomic scope" value="Archaea"/>
</dbReference>
<feature type="transmembrane region" description="Helical" evidence="6">
    <location>
        <begin position="57"/>
        <end position="81"/>
    </location>
</feature>
<evidence type="ECO:0000313" key="8">
    <source>
        <dbReference type="EMBL" id="AEG18735.1"/>
    </source>
</evidence>
<dbReference type="EMBL" id="CP002772">
    <property type="protein sequence ID" value="AEG18735.1"/>
    <property type="molecule type" value="Genomic_DNA"/>
</dbReference>
<keyword evidence="9" id="KW-1185">Reference proteome</keyword>
<dbReference type="Proteomes" id="UP000009231">
    <property type="component" value="Chromosome"/>
</dbReference>
<dbReference type="OrthoDB" id="204088at2157"/>
<accession>F6D3E3</accession>
<organism evidence="8 9">
    <name type="scientific">Methanobacterium paludis (strain DSM 25820 / JCM 18151 / SWAN1)</name>
    <dbReference type="NCBI Taxonomy" id="868131"/>
    <lineage>
        <taxon>Archaea</taxon>
        <taxon>Methanobacteriati</taxon>
        <taxon>Methanobacteriota</taxon>
        <taxon>Methanomada group</taxon>
        <taxon>Methanobacteria</taxon>
        <taxon>Methanobacteriales</taxon>
        <taxon>Methanobacteriaceae</taxon>
        <taxon>Methanobacterium</taxon>
    </lineage>
</organism>
<keyword evidence="3 6" id="KW-0812">Transmembrane</keyword>
<evidence type="ECO:0000259" key="7">
    <source>
        <dbReference type="Pfam" id="PF09335"/>
    </source>
</evidence>
<evidence type="ECO:0000256" key="2">
    <source>
        <dbReference type="ARBA" id="ARBA00022475"/>
    </source>
</evidence>
<keyword evidence="5 6" id="KW-0472">Membrane</keyword>
<dbReference type="GeneID" id="10669234"/>
<dbReference type="RefSeq" id="WP_013826234.1">
    <property type="nucleotide sequence ID" value="NC_015574.1"/>
</dbReference>
<evidence type="ECO:0000256" key="3">
    <source>
        <dbReference type="ARBA" id="ARBA00022692"/>
    </source>
</evidence>
<protein>
    <submittedName>
        <fullName evidence="8">SNARE associated Golgi protein-like protein</fullName>
    </submittedName>
</protein>
<dbReference type="GO" id="GO:0005886">
    <property type="term" value="C:plasma membrane"/>
    <property type="evidence" value="ECO:0007669"/>
    <property type="project" value="UniProtKB-SubCell"/>
</dbReference>